<feature type="transmembrane region" description="Helical" evidence="1">
    <location>
        <begin position="103"/>
        <end position="121"/>
    </location>
</feature>
<dbReference type="EMBL" id="CP001034">
    <property type="protein sequence ID" value="ACB85269.1"/>
    <property type="molecule type" value="Genomic_DNA"/>
</dbReference>
<organism evidence="2 3">
    <name type="scientific">Natranaerobius thermophilus (strain ATCC BAA-1301 / DSM 18059 / JW/NM-WN-LF)</name>
    <dbReference type="NCBI Taxonomy" id="457570"/>
    <lineage>
        <taxon>Bacteria</taxon>
        <taxon>Bacillati</taxon>
        <taxon>Bacillota</taxon>
        <taxon>Clostridia</taxon>
        <taxon>Natranaerobiales</taxon>
        <taxon>Natranaerobiaceae</taxon>
        <taxon>Natranaerobius</taxon>
    </lineage>
</organism>
<dbReference type="Proteomes" id="UP000001683">
    <property type="component" value="Chromosome"/>
</dbReference>
<keyword evidence="3" id="KW-1185">Reference proteome</keyword>
<reference evidence="2 3" key="1">
    <citation type="submission" date="2008-04" db="EMBL/GenBank/DDBJ databases">
        <title>Complete sequence of chromosome of Natranaerobius thermophilus JW/NM-WN-LF.</title>
        <authorList>
            <consortium name="US DOE Joint Genome Institute"/>
            <person name="Copeland A."/>
            <person name="Lucas S."/>
            <person name="Lapidus A."/>
            <person name="Glavina del Rio T."/>
            <person name="Dalin E."/>
            <person name="Tice H."/>
            <person name="Bruce D."/>
            <person name="Goodwin L."/>
            <person name="Pitluck S."/>
            <person name="Chertkov O."/>
            <person name="Brettin T."/>
            <person name="Detter J.C."/>
            <person name="Han C."/>
            <person name="Kuske C.R."/>
            <person name="Schmutz J."/>
            <person name="Larimer F."/>
            <person name="Land M."/>
            <person name="Hauser L."/>
            <person name="Kyrpides N."/>
            <person name="Lykidis A."/>
            <person name="Mesbah N.M."/>
            <person name="Wiegel J."/>
        </authorList>
    </citation>
    <scope>NUCLEOTIDE SEQUENCE [LARGE SCALE GENOMIC DNA]</scope>
    <source>
        <strain evidence="3">ATCC BAA-1301 / DSM 18059 / JW/NM-WN-LF</strain>
    </source>
</reference>
<dbReference type="eggNOG" id="COG1253">
    <property type="taxonomic scope" value="Bacteria"/>
</dbReference>
<dbReference type="AlphaFoldDB" id="B2A527"/>
<feature type="transmembrane region" description="Helical" evidence="1">
    <location>
        <begin position="12"/>
        <end position="34"/>
    </location>
</feature>
<keyword evidence="1" id="KW-0472">Membrane</keyword>
<evidence type="ECO:0000313" key="2">
    <source>
        <dbReference type="EMBL" id="ACB85269.1"/>
    </source>
</evidence>
<evidence type="ECO:0000313" key="3">
    <source>
        <dbReference type="Proteomes" id="UP000001683"/>
    </source>
</evidence>
<name>B2A527_NATTJ</name>
<dbReference type="HOGENOM" id="CLU_096497_0_0_9"/>
<protein>
    <recommendedName>
        <fullName evidence="4">CNNM transmembrane domain-containing protein</fullName>
    </recommendedName>
</protein>
<feature type="transmembrane region" description="Helical" evidence="1">
    <location>
        <begin position="133"/>
        <end position="153"/>
    </location>
</feature>
<dbReference type="InParanoid" id="B2A527"/>
<dbReference type="STRING" id="457570.Nther_1695"/>
<keyword evidence="1" id="KW-0812">Transmembrane</keyword>
<feature type="transmembrane region" description="Helical" evidence="1">
    <location>
        <begin position="41"/>
        <end position="62"/>
    </location>
</feature>
<reference evidence="2 3" key="2">
    <citation type="journal article" date="2011" name="J. Bacteriol.">
        <title>Complete genome sequence of the anaerobic, halophilic alkalithermophile Natranaerobius thermophilus JW/NM-WN-LF.</title>
        <authorList>
            <person name="Zhao B."/>
            <person name="Mesbah N.M."/>
            <person name="Dalin E."/>
            <person name="Goodwin L."/>
            <person name="Nolan M."/>
            <person name="Pitluck S."/>
            <person name="Chertkov O."/>
            <person name="Brettin T.S."/>
            <person name="Han J."/>
            <person name="Larimer F.W."/>
            <person name="Land M.L."/>
            <person name="Hauser L."/>
            <person name="Kyrpides N."/>
            <person name="Wiegel J."/>
        </authorList>
    </citation>
    <scope>NUCLEOTIDE SEQUENCE [LARGE SCALE GENOMIC DNA]</scope>
    <source>
        <strain evidence="3">ATCC BAA-1301 / DSM 18059 / JW/NM-WN-LF</strain>
    </source>
</reference>
<evidence type="ECO:0000256" key="1">
    <source>
        <dbReference type="SAM" id="Phobius"/>
    </source>
</evidence>
<keyword evidence="1" id="KW-1133">Transmembrane helix</keyword>
<evidence type="ECO:0008006" key="4">
    <source>
        <dbReference type="Google" id="ProtNLM"/>
    </source>
</evidence>
<sequence>MREKQNTVNRWAIVISIWTFFLAIVFSFVSQFVLAQVTSTIITLIVLLITVFTGIFFDLIGVSATSASEAPIHAKAAKKVYGAKKANELIKNRDQVANFCADVVGDIAGIASGTIVTILVLRMVAEQEMLGSTVLNIGLTAFVSALTVGGKAYGKYIAVTRGTDIIFLVGVVLTKLEDLLVFPKKHIKNVK</sequence>
<dbReference type="KEGG" id="nth:Nther_1695"/>
<accession>B2A527</accession>
<proteinExistence type="predicted"/>
<gene>
    <name evidence="2" type="ordered locus">Nther_1695</name>
</gene>